<comment type="caution">
    <text evidence="4">The sequence shown here is derived from an EMBL/GenBank/DDBJ whole genome shotgun (WGS) entry which is preliminary data.</text>
</comment>
<keyword evidence="2" id="KW-0547">Nucleotide-binding</keyword>
<proteinExistence type="predicted"/>
<dbReference type="InterPro" id="IPR036597">
    <property type="entry name" value="Fido-like_dom_sf"/>
</dbReference>
<dbReference type="PANTHER" id="PTHR13504:SF38">
    <property type="entry name" value="FIDO DOMAIN-CONTAINING PROTEIN"/>
    <property type="match status" value="1"/>
</dbReference>
<dbReference type="Proteomes" id="UP000053030">
    <property type="component" value="Unassembled WGS sequence"/>
</dbReference>
<name>A0A837NCW4_9GAMM</name>
<evidence type="ECO:0000256" key="1">
    <source>
        <dbReference type="PIRSR" id="PIRSR640198-1"/>
    </source>
</evidence>
<dbReference type="InterPro" id="IPR040198">
    <property type="entry name" value="Fido_containing"/>
</dbReference>
<keyword evidence="2" id="KW-0067">ATP-binding</keyword>
<gene>
    <name evidence="4" type="ORF">AFK76_07850</name>
</gene>
<sequence>MARVRTPPSMDELFSVYSPEDVFRVMKTYSITNSEGEYLPWDKFKWRVNKGDNPELAWLATKLARTNVSRNLPELCGVNESSCFKLCIPDSLQAKLHYIDKLTGGSQSVSDHPFFGKQEKNAYLVQSLLMEEAITSSQLEGASTTRKVAKEMLESERQPQNKSEQMIANNYRLMKRAVSLKNDELTIPLILELHEIATHKGIDNDAVPGEFRTSNDIDIRDQYNDVAHVPPAARSLQERMEKLCQFANEEHGQLNSDNFIHPLVKAIILHFMVAYIHPFGDGNGRTARALFYWFMLKSGYWLFEYVSISKLIQEKRTDYDRAFLYTETDDNDLTYFLYHQVDIVVKAVDALREYIERKQKEMFEFMNWVEKSAVANALKRGQLDILKEAVKNPGRVFTVKTVANNLGCNENTARTYLNDLAKRDLLLVGKASKGKAMRYIAPADLAERL</sequence>
<protein>
    <submittedName>
        <fullName evidence="4">Cell filamentation protein Fic</fullName>
    </submittedName>
</protein>
<accession>A0A837NCW4</accession>
<feature type="binding site" evidence="2">
    <location>
        <begin position="281"/>
        <end position="288"/>
    </location>
    <ligand>
        <name>ATP</name>
        <dbReference type="ChEBI" id="CHEBI:30616"/>
    </ligand>
</feature>
<dbReference type="AlphaFoldDB" id="A0A837NCW4"/>
<feature type="active site" evidence="1">
    <location>
        <position position="277"/>
    </location>
</feature>
<dbReference type="PANTHER" id="PTHR13504">
    <property type="entry name" value="FIDO DOMAIN-CONTAINING PROTEIN DDB_G0283145"/>
    <property type="match status" value="1"/>
</dbReference>
<dbReference type="Gene3D" id="1.10.3290.10">
    <property type="entry name" value="Fido-like domain"/>
    <property type="match status" value="1"/>
</dbReference>
<feature type="domain" description="Fido" evidence="3">
    <location>
        <begin position="185"/>
        <end position="339"/>
    </location>
</feature>
<dbReference type="PROSITE" id="PS51459">
    <property type="entry name" value="FIDO"/>
    <property type="match status" value="1"/>
</dbReference>
<dbReference type="GO" id="GO:0005524">
    <property type="term" value="F:ATP binding"/>
    <property type="evidence" value="ECO:0007669"/>
    <property type="project" value="UniProtKB-KW"/>
</dbReference>
<evidence type="ECO:0000313" key="5">
    <source>
        <dbReference type="Proteomes" id="UP000053030"/>
    </source>
</evidence>
<evidence type="ECO:0000313" key="4">
    <source>
        <dbReference type="EMBL" id="KPD23763.1"/>
    </source>
</evidence>
<dbReference type="SUPFAM" id="SSF140931">
    <property type="entry name" value="Fic-like"/>
    <property type="match status" value="1"/>
</dbReference>
<reference evidence="4 5" key="1">
    <citation type="submission" date="2015-08" db="EMBL/GenBank/DDBJ databases">
        <title>Genome sequencing and assembly of the deep-sea bacterium Idiomarina zobellii.</title>
        <authorList>
            <person name="Mithoefer S.D."/>
            <person name="Rheaume B.A."/>
            <person name="MacLea K.S."/>
        </authorList>
    </citation>
    <scope>NUCLEOTIDE SEQUENCE [LARGE SCALE GENOMIC DNA]</scope>
    <source>
        <strain evidence="4 5">KMM 231</strain>
    </source>
</reference>
<keyword evidence="5" id="KW-1185">Reference proteome</keyword>
<dbReference type="OrthoDB" id="9807853at2"/>
<evidence type="ECO:0000259" key="3">
    <source>
        <dbReference type="PROSITE" id="PS51459"/>
    </source>
</evidence>
<dbReference type="Pfam" id="PF02661">
    <property type="entry name" value="Fic"/>
    <property type="match status" value="1"/>
</dbReference>
<organism evidence="4 5">
    <name type="scientific">Idiomarina zobellii</name>
    <dbReference type="NCBI Taxonomy" id="86103"/>
    <lineage>
        <taxon>Bacteria</taxon>
        <taxon>Pseudomonadati</taxon>
        <taxon>Pseudomonadota</taxon>
        <taxon>Gammaproteobacteria</taxon>
        <taxon>Alteromonadales</taxon>
        <taxon>Idiomarinaceae</taxon>
        <taxon>Idiomarina</taxon>
    </lineage>
</organism>
<dbReference type="InterPro" id="IPR003812">
    <property type="entry name" value="Fido"/>
</dbReference>
<dbReference type="EMBL" id="LHSG01000006">
    <property type="protein sequence ID" value="KPD23763.1"/>
    <property type="molecule type" value="Genomic_DNA"/>
</dbReference>
<evidence type="ECO:0000256" key="2">
    <source>
        <dbReference type="PIRSR" id="PIRSR640198-2"/>
    </source>
</evidence>